<proteinExistence type="predicted"/>
<accession>A0A3B0VQE8</accession>
<dbReference type="AlphaFoldDB" id="A0A3B0VQE8"/>
<sequence>MSLIGWHAIAMEAGKPSTTKASRGRPRKVTGEDMQWLYDAITMGNPMNYQFSFCLWSLNIHRFDEG</sequence>
<protein>
    <submittedName>
        <fullName evidence="1">Uncharacterized protein</fullName>
    </submittedName>
</protein>
<organism evidence="1">
    <name type="scientific">hydrothermal vent metagenome</name>
    <dbReference type="NCBI Taxonomy" id="652676"/>
    <lineage>
        <taxon>unclassified sequences</taxon>
        <taxon>metagenomes</taxon>
        <taxon>ecological metagenomes</taxon>
    </lineage>
</organism>
<name>A0A3B0VQE8_9ZZZZ</name>
<gene>
    <name evidence="1" type="ORF">MNBD_GAMMA03-1814</name>
</gene>
<evidence type="ECO:0000313" key="1">
    <source>
        <dbReference type="EMBL" id="VAW45745.1"/>
    </source>
</evidence>
<dbReference type="EMBL" id="UOFC01000073">
    <property type="protein sequence ID" value="VAW45745.1"/>
    <property type="molecule type" value="Genomic_DNA"/>
</dbReference>
<reference evidence="1" key="1">
    <citation type="submission" date="2018-06" db="EMBL/GenBank/DDBJ databases">
        <authorList>
            <person name="Zhirakovskaya E."/>
        </authorList>
    </citation>
    <scope>NUCLEOTIDE SEQUENCE</scope>
</reference>